<feature type="region of interest" description="Disordered" evidence="1">
    <location>
        <begin position="192"/>
        <end position="232"/>
    </location>
</feature>
<dbReference type="PANTHER" id="PTHR10625">
    <property type="entry name" value="HISTONE DEACETYLASE HDAC1-RELATED"/>
    <property type="match status" value="1"/>
</dbReference>
<feature type="compositionally biased region" description="Low complexity" evidence="1">
    <location>
        <begin position="314"/>
        <end position="329"/>
    </location>
</feature>
<name>A0A835VTX6_CHLIN</name>
<dbReference type="PRINTS" id="PR01270">
    <property type="entry name" value="HDASUPER"/>
</dbReference>
<dbReference type="AlphaFoldDB" id="A0A835VTX6"/>
<dbReference type="GO" id="GO:0005737">
    <property type="term" value="C:cytoplasm"/>
    <property type="evidence" value="ECO:0007669"/>
    <property type="project" value="TreeGrafter"/>
</dbReference>
<feature type="region of interest" description="Disordered" evidence="1">
    <location>
        <begin position="280"/>
        <end position="302"/>
    </location>
</feature>
<dbReference type="Pfam" id="PF00856">
    <property type="entry name" value="SET"/>
    <property type="match status" value="1"/>
</dbReference>
<dbReference type="CDD" id="cd20071">
    <property type="entry name" value="SET_SMYD"/>
    <property type="match status" value="1"/>
</dbReference>
<dbReference type="EMBL" id="JAEHOC010000053">
    <property type="protein sequence ID" value="KAG2425728.1"/>
    <property type="molecule type" value="Genomic_DNA"/>
</dbReference>
<dbReference type="Pfam" id="PF00850">
    <property type="entry name" value="Hist_deacetyl"/>
    <property type="match status" value="1"/>
</dbReference>
<dbReference type="InterPro" id="IPR046341">
    <property type="entry name" value="SET_dom_sf"/>
</dbReference>
<dbReference type="SUPFAM" id="SSF82199">
    <property type="entry name" value="SET domain"/>
    <property type="match status" value="1"/>
</dbReference>
<organism evidence="3 4">
    <name type="scientific">Chlamydomonas incerta</name>
    <dbReference type="NCBI Taxonomy" id="51695"/>
    <lineage>
        <taxon>Eukaryota</taxon>
        <taxon>Viridiplantae</taxon>
        <taxon>Chlorophyta</taxon>
        <taxon>core chlorophytes</taxon>
        <taxon>Chlorophyceae</taxon>
        <taxon>CS clade</taxon>
        <taxon>Chlamydomonadales</taxon>
        <taxon>Chlamydomonadaceae</taxon>
        <taxon>Chlamydomonas</taxon>
    </lineage>
</organism>
<dbReference type="InterPro" id="IPR023696">
    <property type="entry name" value="Ureohydrolase_dom_sf"/>
</dbReference>
<dbReference type="InterPro" id="IPR038956">
    <property type="entry name" value="LEA_5"/>
</dbReference>
<dbReference type="SUPFAM" id="SSF52768">
    <property type="entry name" value="Arginase/deacetylase"/>
    <property type="match status" value="1"/>
</dbReference>
<dbReference type="GO" id="GO:0040029">
    <property type="term" value="P:epigenetic regulation of gene expression"/>
    <property type="evidence" value="ECO:0007669"/>
    <property type="project" value="TreeGrafter"/>
</dbReference>
<keyword evidence="4" id="KW-1185">Reference proteome</keyword>
<dbReference type="PROSITE" id="PS50280">
    <property type="entry name" value="SET"/>
    <property type="match status" value="1"/>
</dbReference>
<dbReference type="InterPro" id="IPR000286">
    <property type="entry name" value="HDACs"/>
</dbReference>
<feature type="compositionally biased region" description="Low complexity" evidence="1">
    <location>
        <begin position="192"/>
        <end position="224"/>
    </location>
</feature>
<dbReference type="Proteomes" id="UP000650467">
    <property type="component" value="Unassembled WGS sequence"/>
</dbReference>
<evidence type="ECO:0000259" key="2">
    <source>
        <dbReference type="PROSITE" id="PS50280"/>
    </source>
</evidence>
<feature type="domain" description="SET" evidence="2">
    <location>
        <begin position="61"/>
        <end position="521"/>
    </location>
</feature>
<dbReference type="InterPro" id="IPR037138">
    <property type="entry name" value="His_deacetylse_dom_sf"/>
</dbReference>
<protein>
    <recommendedName>
        <fullName evidence="2">SET domain-containing protein</fullName>
    </recommendedName>
</protein>
<feature type="region of interest" description="Disordered" evidence="1">
    <location>
        <begin position="314"/>
        <end position="338"/>
    </location>
</feature>
<dbReference type="GO" id="GO:0004407">
    <property type="term" value="F:histone deacetylase activity"/>
    <property type="evidence" value="ECO:0007669"/>
    <property type="project" value="TreeGrafter"/>
</dbReference>
<dbReference type="Pfam" id="PF00477">
    <property type="entry name" value="LEA_5"/>
    <property type="match status" value="2"/>
</dbReference>
<proteinExistence type="predicted"/>
<gene>
    <name evidence="3" type="ORF">HXX76_013567</name>
</gene>
<dbReference type="InterPro" id="IPR001214">
    <property type="entry name" value="SET_dom"/>
</dbReference>
<dbReference type="OrthoDB" id="424012at2759"/>
<dbReference type="GO" id="GO:0000118">
    <property type="term" value="C:histone deacetylase complex"/>
    <property type="evidence" value="ECO:0007669"/>
    <property type="project" value="TreeGrafter"/>
</dbReference>
<sequence>MGFHGRSGHRCGTPLTAHVGRRALSTSAPAPAASSPASAYLYSRPGPEPAAAVLEPLLKGRPFEVAQVPGRGRGLVASRPIAAGEVVLVEAPMLAHPAEQHQHQVCYHCLAALPPGSDVLRHRPTGRRFCGDACLSAALREYLAVETAAAAARARAPAAAPAAGASASGGAGAGAGASSASAAGAAAAGAADTASGTGRAPSSPQGAGSAAGSTAGSAAAASAPPGGGGAAAADGGFSPLEVLQEQCRAAGERFPLMAARLAFMELTAALAAAAHRCAGSSSGSSSGSGSSGSSSSARGAPASTSASVSASAASAAGPSSAPAPSSSAAPPSPPPPPRGDALRCMHVLCYANVPQPYPEAWVQQHALLAAALGAVARASPATLRNLAAAAAGAASAEAAGLAAADAPARLAAAAAAAVDRLTLDWFVGVMSRLHLNSFQASVHNPLAGAHPADLAVAASALVSDSGSGGAAAGCGAYLLAALLNHSCEPSLEVAFPGMDGTAAFVAARDIAPGEELCVSYLDVGLPYAARQRHLEWSYGFVCGCPRCREEGAAAEEEEAAAEARRHGSGGGSGGVGAGGAAQLASTACAGSGTSPVAAPLALARRRLLPSPSSCYSRTRARACSPVPTRRLTVAAATHSHEELEAVARERFGKGYEELSTEEKKSVGGVIGGRVRKEQLGHEGYQELGHKGGEARKEQLGHEGYQEMGHKGGEVRKEELGHEGYQEMGHKGGEARKEQLGHEGYQEMGHKGGEARKEQLGHEGYQEMGRKGGQARKEQLGHEGYQEMGHKGGEARKEQLGHEGYQEMGHKGGEARKEQLGHEGYQEMGRKGGQARKEQLGHEGYQEMGHKGGEARKEQLGHEGYQKVSTGYLFHESYFWHNPGFIQNFRENLEPWRHWENAETKRRFHSLVQVSGLFDQLQHLKPRPATEEELARVHDPAYISRVREMSADESKGHHTAGDVATFAPGGYEIAALAAGGAIVATDAVLRGELRNAYALVRPPGHHAERDRGMGFCIFNNVAVAAAHARAAHGLKRVAIVDFDVHHGNGTQHIFESDPSVLFISIHQDSNYPLRSGYVTETGAGEGEGATVNVPLPPGSGSGAYRAAFERVVLPALEAYRPELLLVSAGYDASYMDMLAAMILSSADFGWMMEQLKAAAERLCGGRLVALHEGGYSELYVPFCGLAALQSLSGVATSVADPWLHEVTSWGYQSLQAHQEAAIAAAAAAPLDKLRARVAAMDAAGK</sequence>
<comment type="caution">
    <text evidence="3">The sequence shown here is derived from an EMBL/GenBank/DDBJ whole genome shotgun (WGS) entry which is preliminary data.</text>
</comment>
<dbReference type="CDD" id="cd09996">
    <property type="entry name" value="HDAC_classII_1"/>
    <property type="match status" value="1"/>
</dbReference>
<accession>A0A835VTX6</accession>
<dbReference type="Gene3D" id="3.40.800.20">
    <property type="entry name" value="Histone deacetylase domain"/>
    <property type="match status" value="1"/>
</dbReference>
<dbReference type="PANTHER" id="PTHR10625:SF31">
    <property type="entry name" value="HISTONE DEACETYLASE DOMAIN-CONTAINING PROTEIN"/>
    <property type="match status" value="1"/>
</dbReference>
<evidence type="ECO:0000313" key="4">
    <source>
        <dbReference type="Proteomes" id="UP000650467"/>
    </source>
</evidence>
<evidence type="ECO:0000256" key="1">
    <source>
        <dbReference type="SAM" id="MobiDB-lite"/>
    </source>
</evidence>
<dbReference type="Gene3D" id="2.170.270.10">
    <property type="entry name" value="SET domain"/>
    <property type="match status" value="1"/>
</dbReference>
<reference evidence="3" key="1">
    <citation type="journal article" date="2020" name="bioRxiv">
        <title>Comparative genomics of Chlamydomonas.</title>
        <authorList>
            <person name="Craig R.J."/>
            <person name="Hasan A.R."/>
            <person name="Ness R.W."/>
            <person name="Keightley P.D."/>
        </authorList>
    </citation>
    <scope>NUCLEOTIDE SEQUENCE</scope>
    <source>
        <strain evidence="3">SAG 7.73</strain>
    </source>
</reference>
<dbReference type="SMART" id="SM00317">
    <property type="entry name" value="SET"/>
    <property type="match status" value="1"/>
</dbReference>
<evidence type="ECO:0000313" key="3">
    <source>
        <dbReference type="EMBL" id="KAG2425728.1"/>
    </source>
</evidence>
<dbReference type="InterPro" id="IPR023801">
    <property type="entry name" value="His_deacetylse_dom"/>
</dbReference>